<dbReference type="InterPro" id="IPR042184">
    <property type="entry name" value="YqeY/Aim41_N"/>
</dbReference>
<evidence type="ECO:0000313" key="2">
    <source>
        <dbReference type="Proteomes" id="UP000824099"/>
    </source>
</evidence>
<proteinExistence type="predicted"/>
<dbReference type="GO" id="GO:0016884">
    <property type="term" value="F:carbon-nitrogen ligase activity, with glutamine as amido-N-donor"/>
    <property type="evidence" value="ECO:0007669"/>
    <property type="project" value="InterPro"/>
</dbReference>
<gene>
    <name evidence="1" type="ORF">IAB06_00285</name>
</gene>
<dbReference type="Gene3D" id="1.10.10.410">
    <property type="match status" value="1"/>
</dbReference>
<dbReference type="InterPro" id="IPR019004">
    <property type="entry name" value="YqeY/Aim41"/>
</dbReference>
<dbReference type="PANTHER" id="PTHR28055">
    <property type="entry name" value="ALTERED INHERITANCE OF MITOCHONDRIA PROTEIN 41, MITOCHONDRIAL"/>
    <property type="match status" value="1"/>
</dbReference>
<dbReference type="InterPro" id="IPR003789">
    <property type="entry name" value="Asn/Gln_tRNA_amidoTrase-B-like"/>
</dbReference>
<reference evidence="1" key="1">
    <citation type="submission" date="2020-10" db="EMBL/GenBank/DDBJ databases">
        <authorList>
            <person name="Gilroy R."/>
        </authorList>
    </citation>
    <scope>NUCLEOTIDE SEQUENCE</scope>
    <source>
        <strain evidence="1">CHK160-1198</strain>
    </source>
</reference>
<dbReference type="Gene3D" id="1.10.1510.10">
    <property type="entry name" value="Uncharacterised protein YqeY/AIM41 PF09424, N-terminal domain"/>
    <property type="match status" value="1"/>
</dbReference>
<evidence type="ECO:0000313" key="1">
    <source>
        <dbReference type="EMBL" id="HIU63467.1"/>
    </source>
</evidence>
<dbReference type="Proteomes" id="UP000824099">
    <property type="component" value="Unassembled WGS sequence"/>
</dbReference>
<dbReference type="AlphaFoldDB" id="A0A9D1MNE4"/>
<accession>A0A9D1MNE4</accession>
<dbReference type="EMBL" id="DVNI01000003">
    <property type="protein sequence ID" value="HIU63467.1"/>
    <property type="molecule type" value="Genomic_DNA"/>
</dbReference>
<organism evidence="1 2">
    <name type="scientific">Candidatus Avacidaminococcus intestinavium</name>
    <dbReference type="NCBI Taxonomy" id="2840684"/>
    <lineage>
        <taxon>Bacteria</taxon>
        <taxon>Bacillati</taxon>
        <taxon>Bacillota</taxon>
        <taxon>Negativicutes</taxon>
        <taxon>Acidaminococcales</taxon>
        <taxon>Acidaminococcaceae</taxon>
        <taxon>Acidaminococcaceae incertae sedis</taxon>
        <taxon>Candidatus Avacidaminococcus</taxon>
    </lineage>
</organism>
<name>A0A9D1MNE4_9FIRM</name>
<sequence length="149" mass="16862">MSIKDLLTEDMKQAMKERETGKLRLSVIRMVRAGIKNIEINEKRELNDDDVLAVVVKEVKMRQDSLEEFVKAEREDLAAQARAEIEVLNKYLPAQLSDAELQEVVKSVITATKATTMKDMGKVMAALMPKTKGRADGKKINTLVREFLK</sequence>
<comment type="caution">
    <text evidence="1">The sequence shown here is derived from an EMBL/GenBank/DDBJ whole genome shotgun (WGS) entry which is preliminary data.</text>
</comment>
<reference evidence="1" key="2">
    <citation type="journal article" date="2021" name="PeerJ">
        <title>Extensive microbial diversity within the chicken gut microbiome revealed by metagenomics and culture.</title>
        <authorList>
            <person name="Gilroy R."/>
            <person name="Ravi A."/>
            <person name="Getino M."/>
            <person name="Pursley I."/>
            <person name="Horton D.L."/>
            <person name="Alikhan N.F."/>
            <person name="Baker D."/>
            <person name="Gharbi K."/>
            <person name="Hall N."/>
            <person name="Watson M."/>
            <person name="Adriaenssens E.M."/>
            <person name="Foster-Nyarko E."/>
            <person name="Jarju S."/>
            <person name="Secka A."/>
            <person name="Antonio M."/>
            <person name="Oren A."/>
            <person name="Chaudhuri R.R."/>
            <person name="La Ragione R."/>
            <person name="Hildebrand F."/>
            <person name="Pallen M.J."/>
        </authorList>
    </citation>
    <scope>NUCLEOTIDE SEQUENCE</scope>
    <source>
        <strain evidence="1">CHK160-1198</strain>
    </source>
</reference>
<dbReference type="InterPro" id="IPR023168">
    <property type="entry name" value="GatB_Yqey_C_2"/>
</dbReference>
<dbReference type="Pfam" id="PF09424">
    <property type="entry name" value="YqeY"/>
    <property type="match status" value="1"/>
</dbReference>
<dbReference type="SUPFAM" id="SSF89095">
    <property type="entry name" value="GatB/YqeY motif"/>
    <property type="match status" value="1"/>
</dbReference>
<protein>
    <submittedName>
        <fullName evidence="1">GatB/YqeY domain-containing protein</fullName>
    </submittedName>
</protein>
<dbReference type="PANTHER" id="PTHR28055:SF1">
    <property type="entry name" value="ALTERED INHERITANCE OF MITOCHONDRIA PROTEIN 41, MITOCHONDRIAL"/>
    <property type="match status" value="1"/>
</dbReference>